<dbReference type="InterPro" id="IPR031804">
    <property type="entry name" value="DUF4743"/>
</dbReference>
<dbReference type="PANTHER" id="PTHR13622">
    <property type="entry name" value="THIAMIN PYROPHOSPHOKINASE"/>
    <property type="match status" value="1"/>
</dbReference>
<comment type="caution">
    <text evidence="2">The sequence shown here is derived from an EMBL/GenBank/DDBJ whole genome shotgun (WGS) entry which is preliminary data.</text>
</comment>
<dbReference type="Pfam" id="PF00293">
    <property type="entry name" value="NUDIX"/>
    <property type="match status" value="1"/>
</dbReference>
<gene>
    <name evidence="2" type="ORF">CcCBS67573_g01449</name>
</gene>
<protein>
    <recommendedName>
        <fullName evidence="1">Nudix hydrolase domain-containing protein</fullName>
    </recommendedName>
</protein>
<dbReference type="InterPro" id="IPR015797">
    <property type="entry name" value="NUDIX_hydrolase-like_dom_sf"/>
</dbReference>
<dbReference type="InterPro" id="IPR000086">
    <property type="entry name" value="NUDIX_hydrolase_dom"/>
</dbReference>
<reference evidence="2 3" key="1">
    <citation type="journal article" date="2019" name="Sci. Rep.">
        <title>Comparative genomics of chytrid fungi reveal insights into the obligate biotrophic and pathogenic lifestyle of Synchytrium endobioticum.</title>
        <authorList>
            <person name="van de Vossenberg B.T.L.H."/>
            <person name="Warris S."/>
            <person name="Nguyen H.D.T."/>
            <person name="van Gent-Pelzer M.P.E."/>
            <person name="Joly D.L."/>
            <person name="van de Geest H.C."/>
            <person name="Bonants P.J.M."/>
            <person name="Smith D.S."/>
            <person name="Levesque C.A."/>
            <person name="van der Lee T.A.J."/>
        </authorList>
    </citation>
    <scope>NUCLEOTIDE SEQUENCE [LARGE SCALE GENOMIC DNA]</scope>
    <source>
        <strain evidence="2 3">CBS 675.73</strain>
    </source>
</reference>
<dbReference type="Proteomes" id="UP000320333">
    <property type="component" value="Unassembled WGS sequence"/>
</dbReference>
<dbReference type="EMBL" id="QEAP01000024">
    <property type="protein sequence ID" value="TPX77315.1"/>
    <property type="molecule type" value="Genomic_DNA"/>
</dbReference>
<accession>A0A507FP03</accession>
<dbReference type="PROSITE" id="PS51462">
    <property type="entry name" value="NUDIX"/>
    <property type="match status" value="1"/>
</dbReference>
<dbReference type="FunFam" id="3.90.79.10:FF:000019">
    <property type="entry name" value="Thiamin pyrophosphokinase, putative"/>
    <property type="match status" value="1"/>
</dbReference>
<dbReference type="Pfam" id="PF15916">
    <property type="entry name" value="DUF4743"/>
    <property type="match status" value="1"/>
</dbReference>
<evidence type="ECO:0000313" key="3">
    <source>
        <dbReference type="Proteomes" id="UP000320333"/>
    </source>
</evidence>
<dbReference type="CDD" id="cd03676">
    <property type="entry name" value="NUDIX_Tnr3_like"/>
    <property type="match status" value="1"/>
</dbReference>
<dbReference type="Gene3D" id="3.90.79.10">
    <property type="entry name" value="Nucleoside Triphosphate Pyrophosphohydrolase"/>
    <property type="match status" value="1"/>
</dbReference>
<feature type="domain" description="Nudix hydrolase" evidence="1">
    <location>
        <begin position="122"/>
        <end position="283"/>
    </location>
</feature>
<dbReference type="OrthoDB" id="10261522at2759"/>
<evidence type="ECO:0000259" key="1">
    <source>
        <dbReference type="PROSITE" id="PS51462"/>
    </source>
</evidence>
<dbReference type="AlphaFoldDB" id="A0A507FP03"/>
<organism evidence="2 3">
    <name type="scientific">Chytriomyces confervae</name>
    <dbReference type="NCBI Taxonomy" id="246404"/>
    <lineage>
        <taxon>Eukaryota</taxon>
        <taxon>Fungi</taxon>
        <taxon>Fungi incertae sedis</taxon>
        <taxon>Chytridiomycota</taxon>
        <taxon>Chytridiomycota incertae sedis</taxon>
        <taxon>Chytridiomycetes</taxon>
        <taxon>Chytridiales</taxon>
        <taxon>Chytriomycetaceae</taxon>
        <taxon>Chytriomyces</taxon>
    </lineage>
</organism>
<name>A0A507FP03_9FUNG</name>
<dbReference type="PANTHER" id="PTHR13622:SF8">
    <property type="entry name" value="THIAMIN PYROPHOSPHOKINASE 1"/>
    <property type="match status" value="1"/>
</dbReference>
<dbReference type="SUPFAM" id="SSF55811">
    <property type="entry name" value="Nudix"/>
    <property type="match status" value="1"/>
</dbReference>
<dbReference type="GO" id="GO:0044715">
    <property type="term" value="F:8-oxo-dGDP phosphatase activity"/>
    <property type="evidence" value="ECO:0007669"/>
    <property type="project" value="TreeGrafter"/>
</dbReference>
<dbReference type="STRING" id="246404.A0A507FP03"/>
<evidence type="ECO:0000313" key="2">
    <source>
        <dbReference type="EMBL" id="TPX77315.1"/>
    </source>
</evidence>
<keyword evidence="3" id="KW-1185">Reference proteome</keyword>
<proteinExistence type="predicted"/>
<sequence length="315" mass="34822">MQALIDAANTLTDEAITAMLKGQKDALGMPLYVHRDRRSLVGLVRNDIVALVMAADGPLVVEDGAVFFADSYLTATPLERTLALEQLLIHWRDDPANTLLHASKWRSERYSVWDCDGKIAFMIERSAAGLLAVRSYGCHVNGFVKGDSRSPSKMWVARRSYTKQTYPGMLDNIVGGGLPHGMTPGENVIKECFEEAGIQVNAANSLHVLKPVSVLTAFMISERGWVPDTEYIYDLEVDSSFTPVCQDGEVHGFELMDLATVKTLLLKGEFMPESGLVVLDFMIRHGFLDASTEPDYVSIVTRLHRTHPFPGPCYA</sequence>